<dbReference type="EMBL" id="ML143478">
    <property type="protein sequence ID" value="TBU24529.1"/>
    <property type="molecule type" value="Genomic_DNA"/>
</dbReference>
<dbReference type="AlphaFoldDB" id="A0A4Q9MBK0"/>
<gene>
    <name evidence="1" type="ORF">BD311DRAFT_558560</name>
</gene>
<evidence type="ECO:0000313" key="1">
    <source>
        <dbReference type="EMBL" id="TBU24529.1"/>
    </source>
</evidence>
<protein>
    <submittedName>
        <fullName evidence="1">Uncharacterized protein</fullName>
    </submittedName>
</protein>
<dbReference type="Proteomes" id="UP000292957">
    <property type="component" value="Unassembled WGS sequence"/>
</dbReference>
<proteinExistence type="predicted"/>
<organism evidence="1">
    <name type="scientific">Dichomitus squalens</name>
    <dbReference type="NCBI Taxonomy" id="114155"/>
    <lineage>
        <taxon>Eukaryota</taxon>
        <taxon>Fungi</taxon>
        <taxon>Dikarya</taxon>
        <taxon>Basidiomycota</taxon>
        <taxon>Agaricomycotina</taxon>
        <taxon>Agaricomycetes</taxon>
        <taxon>Polyporales</taxon>
        <taxon>Polyporaceae</taxon>
        <taxon>Dichomitus</taxon>
    </lineage>
</organism>
<sequence length="88" mass="10416">MEWVIYVMFFCWFGIHTYPHRSRYVRSNQLCLRSRARICLVDYGLVVYAQHQLASDLTKARASAEQLAMMLLAQMSKENVCLLRWEVV</sequence>
<accession>A0A4Q9MBK0</accession>
<reference evidence="1" key="1">
    <citation type="submission" date="2019-01" db="EMBL/GenBank/DDBJ databases">
        <title>Draft genome sequences of three monokaryotic isolates of the white-rot basidiomycete fungus Dichomitus squalens.</title>
        <authorList>
            <consortium name="DOE Joint Genome Institute"/>
            <person name="Lopez S.C."/>
            <person name="Andreopoulos B."/>
            <person name="Pangilinan J."/>
            <person name="Lipzen A."/>
            <person name="Riley R."/>
            <person name="Ahrendt S."/>
            <person name="Ng V."/>
            <person name="Barry K."/>
            <person name="Daum C."/>
            <person name="Grigoriev I.V."/>
            <person name="Hilden K.S."/>
            <person name="Makela M.R."/>
            <person name="de Vries R.P."/>
        </authorList>
    </citation>
    <scope>NUCLEOTIDE SEQUENCE [LARGE SCALE GENOMIC DNA]</scope>
    <source>
        <strain evidence="1">OM18370.1</strain>
    </source>
</reference>
<name>A0A4Q9MBK0_9APHY</name>